<evidence type="ECO:0000313" key="2">
    <source>
        <dbReference type="EMBL" id="SPC13555.1"/>
    </source>
</evidence>
<evidence type="ECO:0000256" key="1">
    <source>
        <dbReference type="SAM" id="MobiDB-lite"/>
    </source>
</evidence>
<organism evidence="2 3">
    <name type="scientific">Cupriavidus oxalaticus</name>
    <dbReference type="NCBI Taxonomy" id="96344"/>
    <lineage>
        <taxon>Bacteria</taxon>
        <taxon>Pseudomonadati</taxon>
        <taxon>Pseudomonadota</taxon>
        <taxon>Betaproteobacteria</taxon>
        <taxon>Burkholderiales</taxon>
        <taxon>Burkholderiaceae</taxon>
        <taxon>Cupriavidus</taxon>
    </lineage>
</organism>
<gene>
    <name evidence="2" type="ORF">CO2235_190050</name>
</gene>
<dbReference type="Proteomes" id="UP000256862">
    <property type="component" value="Chromosome CO2235"/>
</dbReference>
<reference evidence="2 3" key="1">
    <citation type="submission" date="2018-01" db="EMBL/GenBank/DDBJ databases">
        <authorList>
            <person name="Clerissi C."/>
        </authorList>
    </citation>
    <scope>NUCLEOTIDE SEQUENCE [LARGE SCALE GENOMIC DNA]</scope>
    <source>
        <strain evidence="2">Cupriavidus oxalaticus LMG 2235</strain>
    </source>
</reference>
<accession>A0A976G9R5</accession>
<evidence type="ECO:0000313" key="3">
    <source>
        <dbReference type="Proteomes" id="UP000256862"/>
    </source>
</evidence>
<protein>
    <submittedName>
        <fullName evidence="2">Uncharacterized protein</fullName>
    </submittedName>
</protein>
<comment type="caution">
    <text evidence="2">The sequence shown here is derived from an EMBL/GenBank/DDBJ whole genome shotgun (WGS) entry which is preliminary data.</text>
</comment>
<feature type="compositionally biased region" description="Basic and acidic residues" evidence="1">
    <location>
        <begin position="32"/>
        <end position="52"/>
    </location>
</feature>
<dbReference type="EMBL" id="OGUS01000119">
    <property type="protein sequence ID" value="SPC13555.1"/>
    <property type="molecule type" value="Genomic_DNA"/>
</dbReference>
<proteinExistence type="predicted"/>
<sequence length="65" mass="6947">MDCEIFLPSSGESERANGKGQSNRKGYNEGSPIRERQGVCKNDGGEDIDRASQDTSPVCAIQVSA</sequence>
<name>A0A976G9R5_9BURK</name>
<dbReference type="AlphaFoldDB" id="A0A976G9R5"/>
<feature type="region of interest" description="Disordered" evidence="1">
    <location>
        <begin position="1"/>
        <end position="65"/>
    </location>
</feature>